<keyword evidence="1" id="KW-0677">Repeat</keyword>
<gene>
    <name evidence="4" type="ORF">GYA55_07885</name>
</gene>
<dbReference type="GO" id="GO:0016020">
    <property type="term" value="C:membrane"/>
    <property type="evidence" value="ECO:0007669"/>
    <property type="project" value="TreeGrafter"/>
</dbReference>
<feature type="repeat" description="TPR" evidence="3">
    <location>
        <begin position="134"/>
        <end position="167"/>
    </location>
</feature>
<dbReference type="Gene3D" id="1.25.40.10">
    <property type="entry name" value="Tetratricopeptide repeat domain"/>
    <property type="match status" value="1"/>
</dbReference>
<feature type="repeat" description="TPR" evidence="3">
    <location>
        <begin position="66"/>
        <end position="99"/>
    </location>
</feature>
<proteinExistence type="predicted"/>
<dbReference type="Pfam" id="PF14559">
    <property type="entry name" value="TPR_19"/>
    <property type="match status" value="1"/>
</dbReference>
<dbReference type="Pfam" id="PF13432">
    <property type="entry name" value="TPR_16"/>
    <property type="match status" value="1"/>
</dbReference>
<evidence type="ECO:0000256" key="1">
    <source>
        <dbReference type="ARBA" id="ARBA00022737"/>
    </source>
</evidence>
<comment type="caution">
    <text evidence="4">The sequence shown here is derived from an EMBL/GenBank/DDBJ whole genome shotgun (WGS) entry which is preliminary data.</text>
</comment>
<dbReference type="SUPFAM" id="SSF48452">
    <property type="entry name" value="TPR-like"/>
    <property type="match status" value="1"/>
</dbReference>
<protein>
    <submittedName>
        <fullName evidence="4">Tetratricopeptide repeat protein</fullName>
    </submittedName>
</protein>
<dbReference type="SMART" id="SM00028">
    <property type="entry name" value="TPR"/>
    <property type="match status" value="6"/>
</dbReference>
<dbReference type="PANTHER" id="PTHR45831:SF2">
    <property type="entry name" value="LD24721P"/>
    <property type="match status" value="1"/>
</dbReference>
<dbReference type="GO" id="GO:0060090">
    <property type="term" value="F:molecular adaptor activity"/>
    <property type="evidence" value="ECO:0007669"/>
    <property type="project" value="TreeGrafter"/>
</dbReference>
<evidence type="ECO:0000256" key="2">
    <source>
        <dbReference type="ARBA" id="ARBA00022803"/>
    </source>
</evidence>
<evidence type="ECO:0000313" key="5">
    <source>
        <dbReference type="Proteomes" id="UP000524246"/>
    </source>
</evidence>
<name>A0A7X9IJG1_9DELT</name>
<dbReference type="InterPro" id="IPR019734">
    <property type="entry name" value="TPR_rpt"/>
</dbReference>
<dbReference type="AlphaFoldDB" id="A0A7X9IJG1"/>
<evidence type="ECO:0000313" key="4">
    <source>
        <dbReference type="EMBL" id="NMC63073.1"/>
    </source>
</evidence>
<dbReference type="GO" id="GO:0006620">
    <property type="term" value="P:post-translational protein targeting to endoplasmic reticulum membrane"/>
    <property type="evidence" value="ECO:0007669"/>
    <property type="project" value="TreeGrafter"/>
</dbReference>
<feature type="repeat" description="TPR" evidence="3">
    <location>
        <begin position="235"/>
        <end position="268"/>
    </location>
</feature>
<organism evidence="4 5">
    <name type="scientific">SAR324 cluster bacterium</name>
    <dbReference type="NCBI Taxonomy" id="2024889"/>
    <lineage>
        <taxon>Bacteria</taxon>
        <taxon>Deltaproteobacteria</taxon>
        <taxon>SAR324 cluster</taxon>
    </lineage>
</organism>
<dbReference type="EMBL" id="JAAZON010000347">
    <property type="protein sequence ID" value="NMC63073.1"/>
    <property type="molecule type" value="Genomic_DNA"/>
</dbReference>
<sequence length="292" mass="32238">MKIISFAISFGLFCFIPEHGYTQNEVSPLPIQSPAPNKQIVSKTPHSQVMAKGSSKKVSPIINKASLEMNEEGSKAMQAKDFAKAEELFKKALDIDPKNITASFNLAGAYLMNKKNQEAIQLLNHYILEYPNDPGLYSRLGEAYFASKDLPNAEKNFKKALEIYPQYPGTPVKLATIYSLQQKFNEAEAMFLIAIEQEPRNGDLLANLAGIFLANGKAQEAINTAKRALQVKPSSEIYLTMGLAYERLKDRNNAIISFQRAFDLGDTRSGLKEKIEALKAKAAPHPTASPAP</sequence>
<dbReference type="Pfam" id="PF00515">
    <property type="entry name" value="TPR_1"/>
    <property type="match status" value="1"/>
</dbReference>
<dbReference type="PANTHER" id="PTHR45831">
    <property type="entry name" value="LD24721P"/>
    <property type="match status" value="1"/>
</dbReference>
<dbReference type="Proteomes" id="UP000524246">
    <property type="component" value="Unassembled WGS sequence"/>
</dbReference>
<dbReference type="InterPro" id="IPR047150">
    <property type="entry name" value="SGT"/>
</dbReference>
<evidence type="ECO:0000256" key="3">
    <source>
        <dbReference type="PROSITE-ProRule" id="PRU00339"/>
    </source>
</evidence>
<reference evidence="4 5" key="1">
    <citation type="journal article" date="2020" name="Biotechnol. Biofuels">
        <title>New insights from the biogas microbiome by comprehensive genome-resolved metagenomics of nearly 1600 species originating from multiple anaerobic digesters.</title>
        <authorList>
            <person name="Campanaro S."/>
            <person name="Treu L."/>
            <person name="Rodriguez-R L.M."/>
            <person name="Kovalovszki A."/>
            <person name="Ziels R.M."/>
            <person name="Maus I."/>
            <person name="Zhu X."/>
            <person name="Kougias P.G."/>
            <person name="Basile A."/>
            <person name="Luo G."/>
            <person name="Schluter A."/>
            <person name="Konstantinidis K.T."/>
            <person name="Angelidaki I."/>
        </authorList>
    </citation>
    <scope>NUCLEOTIDE SEQUENCE [LARGE SCALE GENOMIC DNA]</scope>
    <source>
        <strain evidence="4">AS27yjCOA_65</strain>
    </source>
</reference>
<dbReference type="InterPro" id="IPR011990">
    <property type="entry name" value="TPR-like_helical_dom_sf"/>
</dbReference>
<dbReference type="PROSITE" id="PS50005">
    <property type="entry name" value="TPR"/>
    <property type="match status" value="3"/>
</dbReference>
<keyword evidence="2 3" id="KW-0802">TPR repeat</keyword>
<dbReference type="Pfam" id="PF13181">
    <property type="entry name" value="TPR_8"/>
    <property type="match status" value="1"/>
</dbReference>
<accession>A0A7X9IJG1</accession>
<dbReference type="GO" id="GO:0072380">
    <property type="term" value="C:TRC complex"/>
    <property type="evidence" value="ECO:0007669"/>
    <property type="project" value="TreeGrafter"/>
</dbReference>